<organism evidence="1 2">
    <name type="scientific">Mucilaginibacter frigoritolerans</name>
    <dbReference type="NCBI Taxonomy" id="652788"/>
    <lineage>
        <taxon>Bacteria</taxon>
        <taxon>Pseudomonadati</taxon>
        <taxon>Bacteroidota</taxon>
        <taxon>Sphingobacteriia</taxon>
        <taxon>Sphingobacteriales</taxon>
        <taxon>Sphingobacteriaceae</taxon>
        <taxon>Mucilaginibacter</taxon>
    </lineage>
</organism>
<dbReference type="AlphaFoldDB" id="A0A562UFL8"/>
<gene>
    <name evidence="1" type="ORF">JN11_00306</name>
</gene>
<reference evidence="1 2" key="1">
    <citation type="submission" date="2019-07" db="EMBL/GenBank/DDBJ databases">
        <title>Genomic Encyclopedia of Archaeal and Bacterial Type Strains, Phase II (KMG-II): from individual species to whole genera.</title>
        <authorList>
            <person name="Goeker M."/>
        </authorList>
    </citation>
    <scope>NUCLEOTIDE SEQUENCE [LARGE SCALE GENOMIC DNA]</scope>
    <source>
        <strain evidence="1 2">ATCC BAA-1854</strain>
    </source>
</reference>
<keyword evidence="2" id="KW-1185">Reference proteome</keyword>
<proteinExistence type="predicted"/>
<accession>A0A562UFL8</accession>
<dbReference type="EMBL" id="VLLI01000001">
    <property type="protein sequence ID" value="TWJ04594.1"/>
    <property type="molecule type" value="Genomic_DNA"/>
</dbReference>
<name>A0A562UFL8_9SPHI</name>
<protein>
    <submittedName>
        <fullName evidence="1">Uncharacterized protein</fullName>
    </submittedName>
</protein>
<comment type="caution">
    <text evidence="1">The sequence shown here is derived from an EMBL/GenBank/DDBJ whole genome shotgun (WGS) entry which is preliminary data.</text>
</comment>
<sequence length="179" mass="20321">MSDSSTSIVPNITHFLDREVKAKQIIEWLVSIKAVKPVKTDCILSSELGYPIDKGASNLVDEPEYLPFSLRCNGLEVVTDREVFHTGQNGLDSFICPKCNENIISNEWDLNDYYETGNSLLLCPLCNNASDLNDYLIEPTWGFSNLGFTFWNWPPLKDEVVQEFEKILSCKVKIINSHI</sequence>
<dbReference type="OrthoDB" id="3468002at2"/>
<evidence type="ECO:0000313" key="2">
    <source>
        <dbReference type="Proteomes" id="UP000317010"/>
    </source>
</evidence>
<dbReference type="RefSeq" id="WP_144908939.1">
    <property type="nucleotide sequence ID" value="NZ_VLLI01000001.1"/>
</dbReference>
<evidence type="ECO:0000313" key="1">
    <source>
        <dbReference type="EMBL" id="TWJ04594.1"/>
    </source>
</evidence>
<dbReference type="Proteomes" id="UP000317010">
    <property type="component" value="Unassembled WGS sequence"/>
</dbReference>